<keyword evidence="3" id="KW-1185">Reference proteome</keyword>
<dbReference type="RefSeq" id="WP_394470672.1">
    <property type="nucleotide sequence ID" value="NZ_JBIGHY010000003.1"/>
</dbReference>
<evidence type="ECO:0000256" key="1">
    <source>
        <dbReference type="SAM" id="Phobius"/>
    </source>
</evidence>
<protein>
    <submittedName>
        <fullName evidence="2">Uncharacterized protein</fullName>
    </submittedName>
</protein>
<dbReference type="EMBL" id="JBIGHY010000003">
    <property type="protein sequence ID" value="MFG6414602.1"/>
    <property type="molecule type" value="Genomic_DNA"/>
</dbReference>
<accession>A0ABW7EN33</accession>
<dbReference type="Proteomes" id="UP001606300">
    <property type="component" value="Unassembled WGS sequence"/>
</dbReference>
<name>A0ABW7EN33_9BURK</name>
<keyword evidence="1" id="KW-0812">Transmembrane</keyword>
<feature type="transmembrane region" description="Helical" evidence="1">
    <location>
        <begin position="43"/>
        <end position="65"/>
    </location>
</feature>
<comment type="caution">
    <text evidence="2">The sequence shown here is derived from an EMBL/GenBank/DDBJ whole genome shotgun (WGS) entry which is preliminary data.</text>
</comment>
<feature type="transmembrane region" description="Helical" evidence="1">
    <location>
        <begin position="6"/>
        <end position="23"/>
    </location>
</feature>
<evidence type="ECO:0000313" key="2">
    <source>
        <dbReference type="EMBL" id="MFG6414602.1"/>
    </source>
</evidence>
<evidence type="ECO:0000313" key="3">
    <source>
        <dbReference type="Proteomes" id="UP001606300"/>
    </source>
</evidence>
<keyword evidence="1" id="KW-0472">Membrane</keyword>
<gene>
    <name evidence="2" type="ORF">ACG02S_11915</name>
</gene>
<sequence>MSEVVDVLGYFAFFWLFVFNARFRRAQIEEWAGGGLIERAGLVFEATVSFLFGVIVPLALLAYLAGSP</sequence>
<reference evidence="2 3" key="1">
    <citation type="submission" date="2024-09" db="EMBL/GenBank/DDBJ databases">
        <title>Novel species of the genus Pelomonas and Roseateles isolated from streams.</title>
        <authorList>
            <person name="Lu H."/>
        </authorList>
    </citation>
    <scope>NUCLEOTIDE SEQUENCE [LARGE SCALE GENOMIC DNA]</scope>
    <source>
        <strain evidence="2 3">DC23W</strain>
    </source>
</reference>
<keyword evidence="1" id="KW-1133">Transmembrane helix</keyword>
<proteinExistence type="predicted"/>
<organism evidence="2 3">
    <name type="scientific">Pelomonas dachongensis</name>
    <dbReference type="NCBI Taxonomy" id="3299029"/>
    <lineage>
        <taxon>Bacteria</taxon>
        <taxon>Pseudomonadati</taxon>
        <taxon>Pseudomonadota</taxon>
        <taxon>Betaproteobacteria</taxon>
        <taxon>Burkholderiales</taxon>
        <taxon>Sphaerotilaceae</taxon>
        <taxon>Roseateles</taxon>
    </lineage>
</organism>